<feature type="signal peptide" evidence="7">
    <location>
        <begin position="1"/>
        <end position="29"/>
    </location>
</feature>
<keyword evidence="7" id="KW-0732">Signal</keyword>
<dbReference type="SUPFAM" id="SSF55545">
    <property type="entry name" value="beta-N-acetylhexosaminidase-like domain"/>
    <property type="match status" value="1"/>
</dbReference>
<feature type="active site" description="Proton donor" evidence="6">
    <location>
        <position position="344"/>
    </location>
</feature>
<dbReference type="InterPro" id="IPR017853">
    <property type="entry name" value="GH"/>
</dbReference>
<evidence type="ECO:0000259" key="8">
    <source>
        <dbReference type="Pfam" id="PF00728"/>
    </source>
</evidence>
<dbReference type="Pfam" id="PF02838">
    <property type="entry name" value="Glyco_hydro_20b"/>
    <property type="match status" value="1"/>
</dbReference>
<dbReference type="InterPro" id="IPR015883">
    <property type="entry name" value="Glyco_hydro_20_cat"/>
</dbReference>
<dbReference type="EMBL" id="FTNF01000012">
    <property type="protein sequence ID" value="SIR57677.1"/>
    <property type="molecule type" value="Genomic_DNA"/>
</dbReference>
<evidence type="ECO:0000256" key="1">
    <source>
        <dbReference type="ARBA" id="ARBA00001231"/>
    </source>
</evidence>
<comment type="catalytic activity">
    <reaction evidence="1">
        <text>Hydrolysis of terminal non-reducing N-acetyl-D-hexosamine residues in N-acetyl-beta-D-hexosaminides.</text>
        <dbReference type="EC" id="3.2.1.52"/>
    </reaction>
</comment>
<name>A0A1N7C280_9ACTN</name>
<dbReference type="PANTHER" id="PTHR22600:SF57">
    <property type="entry name" value="BETA-N-ACETYLHEXOSAMINIDASE"/>
    <property type="match status" value="1"/>
</dbReference>
<sequence length="532" mass="58241">MRHRHTITRLLAATALALPLTLPATPAAAAPAGTPARQLTDVIPAPAETRPDPRDTFTLGPLTVIRTSPHSTPARQVGRQLAEILRPATGYPLPVLPVHATPLPEIALLIGGADARLGQEGYQLDVTRRGVTIRANTSAGLFAGTQTLRQLLPAQIEASERQRTTWAIPGGSITDHPRFAYRGAMLDLARHFHTVGEIKAYIDLLSQYKINFLHLHLTDDQGWRIQIDSWPRLTTVGGGPGTGVDGAGPGYLTKADYKAVTAYAAERHITIVPEIDMPGHTNAAQSTYAELNCDGVAPPPRTDTAVGYSSLCIDDELTYQFIEDVIRELAEITPGPYLHIGGDEAHATTDEDYTTFMRRVLPLVSKYGKRAFGWNEVMQVDPATDVVAQFWGTGTTNTDLAEAVARGNKVVMSPANKAYLDMKYDRNTPLGLSWAGYIEVRDAYDWNPAQRVTGVGEDAVLGVEAPLWSETLRSLDDIEYMAFPRLPAIAELGWSTAASHDWESFRTRLGAQAPRWRLQDVDYYPSPQVPWL</sequence>
<evidence type="ECO:0000313" key="11">
    <source>
        <dbReference type="Proteomes" id="UP000186004"/>
    </source>
</evidence>
<dbReference type="SUPFAM" id="SSF51445">
    <property type="entry name" value="(Trans)glycosidases"/>
    <property type="match status" value="1"/>
</dbReference>
<dbReference type="PANTHER" id="PTHR22600">
    <property type="entry name" value="BETA-HEXOSAMINIDASE"/>
    <property type="match status" value="1"/>
</dbReference>
<dbReference type="RefSeq" id="WP_084753025.1">
    <property type="nucleotide sequence ID" value="NZ_FTNF01000012.1"/>
</dbReference>
<dbReference type="InterPro" id="IPR029018">
    <property type="entry name" value="Hex-like_dom2"/>
</dbReference>
<comment type="similarity">
    <text evidence="2">Belongs to the glycosyl hydrolase 20 family.</text>
</comment>
<dbReference type="GO" id="GO:0005975">
    <property type="term" value="P:carbohydrate metabolic process"/>
    <property type="evidence" value="ECO:0007669"/>
    <property type="project" value="InterPro"/>
</dbReference>
<dbReference type="Proteomes" id="UP000186004">
    <property type="component" value="Unassembled WGS sequence"/>
</dbReference>
<keyword evidence="11" id="KW-1185">Reference proteome</keyword>
<dbReference type="GO" id="GO:0016020">
    <property type="term" value="C:membrane"/>
    <property type="evidence" value="ECO:0007669"/>
    <property type="project" value="TreeGrafter"/>
</dbReference>
<dbReference type="Pfam" id="PF00728">
    <property type="entry name" value="Glyco_hydro_20"/>
    <property type="match status" value="1"/>
</dbReference>
<protein>
    <recommendedName>
        <fullName evidence="3">beta-N-acetylhexosaminidase</fullName>
        <ecNumber evidence="3">3.2.1.52</ecNumber>
    </recommendedName>
</protein>
<evidence type="ECO:0000256" key="2">
    <source>
        <dbReference type="ARBA" id="ARBA00006285"/>
    </source>
</evidence>
<evidence type="ECO:0000256" key="6">
    <source>
        <dbReference type="PIRSR" id="PIRSR625705-1"/>
    </source>
</evidence>
<dbReference type="PRINTS" id="PR00738">
    <property type="entry name" value="GLHYDRLASE20"/>
</dbReference>
<dbReference type="Gene3D" id="3.20.20.80">
    <property type="entry name" value="Glycosidases"/>
    <property type="match status" value="1"/>
</dbReference>
<dbReference type="InterPro" id="IPR015882">
    <property type="entry name" value="HEX_bac_N"/>
</dbReference>
<dbReference type="STRING" id="1198245.SAMN05444858_11273"/>
<keyword evidence="4" id="KW-0378">Hydrolase</keyword>
<feature type="chain" id="PRO_5009940703" description="beta-N-acetylhexosaminidase" evidence="7">
    <location>
        <begin position="30"/>
        <end position="532"/>
    </location>
</feature>
<reference evidence="10 11" key="1">
    <citation type="submission" date="2017-01" db="EMBL/GenBank/DDBJ databases">
        <authorList>
            <person name="Mah S.A."/>
            <person name="Swanson W.J."/>
            <person name="Moy G.W."/>
            <person name="Vacquier V.D."/>
        </authorList>
    </citation>
    <scope>NUCLEOTIDE SEQUENCE [LARGE SCALE GENOMIC DNA]</scope>
    <source>
        <strain evidence="10 11">DSM 45758</strain>
    </source>
</reference>
<evidence type="ECO:0000256" key="4">
    <source>
        <dbReference type="ARBA" id="ARBA00022801"/>
    </source>
</evidence>
<dbReference type="EC" id="3.2.1.52" evidence="3"/>
<dbReference type="GO" id="GO:0004563">
    <property type="term" value="F:beta-N-acetylhexosaminidase activity"/>
    <property type="evidence" value="ECO:0007669"/>
    <property type="project" value="UniProtKB-EC"/>
</dbReference>
<feature type="domain" description="Glycoside hydrolase family 20 catalytic" evidence="8">
    <location>
        <begin position="179"/>
        <end position="496"/>
    </location>
</feature>
<dbReference type="GO" id="GO:0030203">
    <property type="term" value="P:glycosaminoglycan metabolic process"/>
    <property type="evidence" value="ECO:0007669"/>
    <property type="project" value="TreeGrafter"/>
</dbReference>
<gene>
    <name evidence="10" type="ORF">SAMN05444858_11273</name>
</gene>
<keyword evidence="5" id="KW-0326">Glycosidase</keyword>
<dbReference type="InterPro" id="IPR025705">
    <property type="entry name" value="Beta_hexosaminidase_sua/sub"/>
</dbReference>
<evidence type="ECO:0000256" key="5">
    <source>
        <dbReference type="ARBA" id="ARBA00023295"/>
    </source>
</evidence>
<accession>A0A1N7C280</accession>
<evidence type="ECO:0000256" key="3">
    <source>
        <dbReference type="ARBA" id="ARBA00012663"/>
    </source>
</evidence>
<feature type="domain" description="Beta-hexosaminidase bacterial type N-terminal" evidence="9">
    <location>
        <begin position="41"/>
        <end position="176"/>
    </location>
</feature>
<dbReference type="Gene3D" id="3.30.379.10">
    <property type="entry name" value="Chitobiase/beta-hexosaminidase domain 2-like"/>
    <property type="match status" value="1"/>
</dbReference>
<dbReference type="CDD" id="cd06568">
    <property type="entry name" value="GH20_SpHex_like"/>
    <property type="match status" value="1"/>
</dbReference>
<evidence type="ECO:0000259" key="9">
    <source>
        <dbReference type="Pfam" id="PF02838"/>
    </source>
</evidence>
<proteinExistence type="inferred from homology"/>
<evidence type="ECO:0000256" key="7">
    <source>
        <dbReference type="SAM" id="SignalP"/>
    </source>
</evidence>
<evidence type="ECO:0000313" key="10">
    <source>
        <dbReference type="EMBL" id="SIR57677.1"/>
    </source>
</evidence>
<organism evidence="10 11">
    <name type="scientific">Micromonospora avicenniae</name>
    <dbReference type="NCBI Taxonomy" id="1198245"/>
    <lineage>
        <taxon>Bacteria</taxon>
        <taxon>Bacillati</taxon>
        <taxon>Actinomycetota</taxon>
        <taxon>Actinomycetes</taxon>
        <taxon>Micromonosporales</taxon>
        <taxon>Micromonosporaceae</taxon>
        <taxon>Micromonospora</taxon>
    </lineage>
</organism>
<dbReference type="AlphaFoldDB" id="A0A1N7C280"/>